<protein>
    <recommendedName>
        <fullName evidence="6">Ribosome-binding ATPase YchF</fullName>
    </recommendedName>
</protein>
<evidence type="ECO:0000256" key="1">
    <source>
        <dbReference type="ARBA" id="ARBA00001946"/>
    </source>
</evidence>
<keyword evidence="5" id="KW-0460">Magnesium</keyword>
<name>A0ABU3LA80_9FLAO</name>
<dbReference type="Pfam" id="PF01926">
    <property type="entry name" value="MMR_HSR1"/>
    <property type="match status" value="1"/>
</dbReference>
<dbReference type="InterPro" id="IPR006073">
    <property type="entry name" value="GTP-bd"/>
</dbReference>
<feature type="domain" description="TGS" evidence="8">
    <location>
        <begin position="279"/>
        <end position="362"/>
    </location>
</feature>
<keyword evidence="3 6" id="KW-0547">Nucleotide-binding</keyword>
<dbReference type="InterPro" id="IPR004095">
    <property type="entry name" value="TGS"/>
</dbReference>
<dbReference type="SUPFAM" id="SSF81271">
    <property type="entry name" value="TGS-like"/>
    <property type="match status" value="1"/>
</dbReference>
<evidence type="ECO:0000256" key="3">
    <source>
        <dbReference type="ARBA" id="ARBA00022741"/>
    </source>
</evidence>
<dbReference type="Pfam" id="PF06071">
    <property type="entry name" value="YchF-GTPase_C"/>
    <property type="match status" value="1"/>
</dbReference>
<dbReference type="PIRSF" id="PIRSF006641">
    <property type="entry name" value="CHP00092"/>
    <property type="match status" value="1"/>
</dbReference>
<dbReference type="InterPro" id="IPR027417">
    <property type="entry name" value="P-loop_NTPase"/>
</dbReference>
<evidence type="ECO:0000313" key="10">
    <source>
        <dbReference type="Proteomes" id="UP001250656"/>
    </source>
</evidence>
<evidence type="ECO:0000259" key="7">
    <source>
        <dbReference type="PROSITE" id="PS51710"/>
    </source>
</evidence>
<evidence type="ECO:0000256" key="6">
    <source>
        <dbReference type="HAMAP-Rule" id="MF_00944"/>
    </source>
</evidence>
<comment type="similarity">
    <text evidence="6">Belongs to the TRAFAC class OBG-HflX-like GTPase superfamily. OBG GTPase family. YchF/OLA1 subfamily.</text>
</comment>
<dbReference type="PANTHER" id="PTHR23305:SF18">
    <property type="entry name" value="OBG-TYPE G DOMAIN-CONTAINING PROTEIN"/>
    <property type="match status" value="1"/>
</dbReference>
<evidence type="ECO:0000256" key="2">
    <source>
        <dbReference type="ARBA" id="ARBA00022723"/>
    </source>
</evidence>
<dbReference type="CDD" id="cd04867">
    <property type="entry name" value="TGS_YchF_OLA1"/>
    <property type="match status" value="1"/>
</dbReference>
<dbReference type="HAMAP" id="MF_00944">
    <property type="entry name" value="YchF_OLA1_ATPase"/>
    <property type="match status" value="1"/>
</dbReference>
<organism evidence="9 10">
    <name type="scientific">Pricia mediterranea</name>
    <dbReference type="NCBI Taxonomy" id="3076079"/>
    <lineage>
        <taxon>Bacteria</taxon>
        <taxon>Pseudomonadati</taxon>
        <taxon>Bacteroidota</taxon>
        <taxon>Flavobacteriia</taxon>
        <taxon>Flavobacteriales</taxon>
        <taxon>Flavobacteriaceae</taxon>
        <taxon>Pricia</taxon>
    </lineage>
</organism>
<accession>A0ABU3LA80</accession>
<comment type="cofactor">
    <cofactor evidence="1">
        <name>Mg(2+)</name>
        <dbReference type="ChEBI" id="CHEBI:18420"/>
    </cofactor>
</comment>
<dbReference type="InterPro" id="IPR013029">
    <property type="entry name" value="YchF_C"/>
</dbReference>
<dbReference type="InterPro" id="IPR041706">
    <property type="entry name" value="YchF_N"/>
</dbReference>
<dbReference type="EMBL" id="JAVTTP010000001">
    <property type="protein sequence ID" value="MDT7830387.1"/>
    <property type="molecule type" value="Genomic_DNA"/>
</dbReference>
<gene>
    <name evidence="6 9" type="primary">ychF</name>
    <name evidence="9" type="ORF">RQM65_17085</name>
</gene>
<keyword evidence="2" id="KW-0479">Metal-binding</keyword>
<sequence>MKAGIVGLPNVGKSTLFNCLSNAKAQSANFPFCTIEPNIGVVNVPDERLLKLEELVDPQRVLPATVEIVDIAGLVKGASKGEGLGNQFLGNIRETDAILHVLRCFDDENVVHVDGSVDPIRDKETIDMELQLKDLETVEKKLDKVKRAGKTGNKDALKEATVLGKVKSGLESGVSVRAIDLSKEERDEFVRPLQFITDKPVMYVCNVDEESAATGNAYVEKVKEAVTDENAEVIVLAVGTEADITELDTYEERQMFLEDLGLKEPGSAKLIRGAYKLLDLETYFTAGEKEVRAWTIPVGASAPQAAGVIHTDFEKGFIRAEVISYADYVNYGSEAKVKEAGKMRIEGKDYVVKDGDVVHFRFNV</sequence>
<dbReference type="PROSITE" id="PS51880">
    <property type="entry name" value="TGS"/>
    <property type="match status" value="1"/>
</dbReference>
<dbReference type="PANTHER" id="PTHR23305">
    <property type="entry name" value="OBG GTPASE FAMILY"/>
    <property type="match status" value="1"/>
</dbReference>
<dbReference type="PRINTS" id="PR00326">
    <property type="entry name" value="GTP1OBG"/>
</dbReference>
<dbReference type="InterPro" id="IPR012675">
    <property type="entry name" value="Beta-grasp_dom_sf"/>
</dbReference>
<evidence type="ECO:0000259" key="8">
    <source>
        <dbReference type="PROSITE" id="PS51880"/>
    </source>
</evidence>
<dbReference type="InterPro" id="IPR004396">
    <property type="entry name" value="ATPase_YchF/OLA1"/>
</dbReference>
<dbReference type="RefSeq" id="WP_314016632.1">
    <property type="nucleotide sequence ID" value="NZ_JAVTTP010000001.1"/>
</dbReference>
<dbReference type="SUPFAM" id="SSF52540">
    <property type="entry name" value="P-loop containing nucleoside triphosphate hydrolases"/>
    <property type="match status" value="1"/>
</dbReference>
<comment type="caution">
    <text evidence="9">The sequence shown here is derived from an EMBL/GenBank/DDBJ whole genome shotgun (WGS) entry which is preliminary data.</text>
</comment>
<dbReference type="InterPro" id="IPR012676">
    <property type="entry name" value="TGS-like"/>
</dbReference>
<dbReference type="Gene3D" id="1.10.150.300">
    <property type="entry name" value="TGS-like domain"/>
    <property type="match status" value="1"/>
</dbReference>
<proteinExistence type="inferred from homology"/>
<feature type="binding site" evidence="6">
    <location>
        <begin position="10"/>
        <end position="15"/>
    </location>
    <ligand>
        <name>ATP</name>
        <dbReference type="ChEBI" id="CHEBI:30616"/>
    </ligand>
</feature>
<keyword evidence="4 6" id="KW-0067">ATP-binding</keyword>
<dbReference type="CDD" id="cd01900">
    <property type="entry name" value="YchF"/>
    <property type="match status" value="1"/>
</dbReference>
<dbReference type="Gene3D" id="3.10.20.30">
    <property type="match status" value="1"/>
</dbReference>
<evidence type="ECO:0000313" key="9">
    <source>
        <dbReference type="EMBL" id="MDT7830387.1"/>
    </source>
</evidence>
<dbReference type="InterPro" id="IPR031167">
    <property type="entry name" value="G_OBG"/>
</dbReference>
<dbReference type="InterPro" id="IPR023192">
    <property type="entry name" value="TGS-like_dom_sf"/>
</dbReference>
<dbReference type="NCBIfam" id="TIGR00092">
    <property type="entry name" value="redox-regulated ATPase YchF"/>
    <property type="match status" value="1"/>
</dbReference>
<comment type="function">
    <text evidence="6">ATPase that binds to both the 70S ribosome and the 50S ribosomal subunit in a nucleotide-independent manner.</text>
</comment>
<dbReference type="Proteomes" id="UP001250656">
    <property type="component" value="Unassembled WGS sequence"/>
</dbReference>
<evidence type="ECO:0000256" key="5">
    <source>
        <dbReference type="ARBA" id="ARBA00022842"/>
    </source>
</evidence>
<evidence type="ECO:0000256" key="4">
    <source>
        <dbReference type="ARBA" id="ARBA00022840"/>
    </source>
</evidence>
<keyword evidence="10" id="KW-1185">Reference proteome</keyword>
<feature type="domain" description="OBG-type G" evidence="7">
    <location>
        <begin position="1"/>
        <end position="256"/>
    </location>
</feature>
<dbReference type="PROSITE" id="PS51710">
    <property type="entry name" value="G_OBG"/>
    <property type="match status" value="1"/>
</dbReference>
<reference evidence="9 10" key="1">
    <citation type="submission" date="2023-09" db="EMBL/GenBank/DDBJ databases">
        <title>Novel taxa isolated from Blanes Bay.</title>
        <authorList>
            <person name="Rey-Velasco X."/>
            <person name="Lucena T."/>
        </authorList>
    </citation>
    <scope>NUCLEOTIDE SEQUENCE [LARGE SCALE GENOMIC DNA]</scope>
    <source>
        <strain evidence="9 10">S334</strain>
    </source>
</reference>
<dbReference type="Gene3D" id="3.40.50.300">
    <property type="entry name" value="P-loop containing nucleotide triphosphate hydrolases"/>
    <property type="match status" value="1"/>
</dbReference>